<proteinExistence type="predicted"/>
<feature type="domain" description="Acetyl-CoA dehydrogenase-like C-terminal" evidence="1">
    <location>
        <begin position="1"/>
        <end position="60"/>
    </location>
</feature>
<organism evidence="2">
    <name type="scientific">bioreactor metagenome</name>
    <dbReference type="NCBI Taxonomy" id="1076179"/>
    <lineage>
        <taxon>unclassified sequences</taxon>
        <taxon>metagenomes</taxon>
        <taxon>ecological metagenomes</taxon>
    </lineage>
</organism>
<evidence type="ECO:0000313" key="2">
    <source>
        <dbReference type="EMBL" id="MPN61255.1"/>
    </source>
</evidence>
<dbReference type="Pfam" id="PF12806">
    <property type="entry name" value="Acyl-CoA_dh_C"/>
    <property type="match status" value="1"/>
</dbReference>
<dbReference type="EMBL" id="VSSQ01137613">
    <property type="protein sequence ID" value="MPN61255.1"/>
    <property type="molecule type" value="Genomic_DNA"/>
</dbReference>
<evidence type="ECO:0000259" key="1">
    <source>
        <dbReference type="Pfam" id="PF12806"/>
    </source>
</evidence>
<accession>A0A645JC12</accession>
<protein>
    <submittedName>
        <fullName evidence="2">Butyryl-CoA dehydrogenase</fullName>
        <ecNumber evidence="2">1.3.8.1</ecNumber>
    </submittedName>
</protein>
<dbReference type="InterPro" id="IPR025878">
    <property type="entry name" value="Acyl-CoA_dh-like_C_dom"/>
</dbReference>
<reference evidence="2" key="1">
    <citation type="submission" date="2019-08" db="EMBL/GenBank/DDBJ databases">
        <authorList>
            <person name="Kucharzyk K."/>
            <person name="Murdoch R.W."/>
            <person name="Higgins S."/>
            <person name="Loffler F."/>
        </authorList>
    </citation>
    <scope>NUCLEOTIDE SEQUENCE</scope>
</reference>
<dbReference type="AlphaFoldDB" id="A0A645JC12"/>
<sequence>MLDQGLLADKKAREVGAEHFDYVFYTGKLATVKYYLRNVVPNVWMAAEIVMDGDTSAIDVSTDVFEY</sequence>
<name>A0A645JC12_9ZZZZ</name>
<comment type="caution">
    <text evidence="2">The sequence shown here is derived from an EMBL/GenBank/DDBJ whole genome shotgun (WGS) entry which is preliminary data.</text>
</comment>
<dbReference type="GO" id="GO:0016937">
    <property type="term" value="F:short-chain fatty acyl-CoA dehydrogenase activity"/>
    <property type="evidence" value="ECO:0007669"/>
    <property type="project" value="UniProtKB-EC"/>
</dbReference>
<keyword evidence="2" id="KW-0560">Oxidoreductase</keyword>
<dbReference type="EC" id="1.3.8.1" evidence="2"/>
<gene>
    <name evidence="2" type="ORF">SDC9_208990</name>
</gene>